<evidence type="ECO:0000256" key="7">
    <source>
        <dbReference type="ARBA" id="ARBA00023004"/>
    </source>
</evidence>
<evidence type="ECO:0000256" key="5">
    <source>
        <dbReference type="ARBA" id="ARBA00022692"/>
    </source>
</evidence>
<proteinExistence type="inferred from homology"/>
<evidence type="ECO:0000256" key="1">
    <source>
        <dbReference type="ARBA" id="ARBA00004571"/>
    </source>
</evidence>
<protein>
    <submittedName>
        <fullName evidence="17">Thiamin-regulated outer membrane receptor Omr1</fullName>
    </submittedName>
</protein>
<dbReference type="Pfam" id="PF00593">
    <property type="entry name" value="TonB_dep_Rec_b-barrel"/>
    <property type="match status" value="1"/>
</dbReference>
<evidence type="ECO:0000256" key="4">
    <source>
        <dbReference type="ARBA" id="ARBA00022496"/>
    </source>
</evidence>
<evidence type="ECO:0000256" key="9">
    <source>
        <dbReference type="ARBA" id="ARBA00023077"/>
    </source>
</evidence>
<evidence type="ECO:0000256" key="2">
    <source>
        <dbReference type="ARBA" id="ARBA00022448"/>
    </source>
</evidence>
<evidence type="ECO:0000256" key="10">
    <source>
        <dbReference type="ARBA" id="ARBA00023136"/>
    </source>
</evidence>
<keyword evidence="2 12" id="KW-0813">Transport</keyword>
<evidence type="ECO:0000256" key="14">
    <source>
        <dbReference type="SAM" id="SignalP"/>
    </source>
</evidence>
<reference evidence="17" key="1">
    <citation type="submission" date="2020-01" db="EMBL/GenBank/DDBJ databases">
        <authorList>
            <person name="Meier V. D."/>
            <person name="Meier V D."/>
        </authorList>
    </citation>
    <scope>NUCLEOTIDE SEQUENCE</scope>
    <source>
        <strain evidence="17">HLG_WM_MAG_10</strain>
    </source>
</reference>
<dbReference type="Gene3D" id="2.40.170.20">
    <property type="entry name" value="TonB-dependent receptor, beta-barrel domain"/>
    <property type="match status" value="1"/>
</dbReference>
<gene>
    <name evidence="17" type="ORF">HELGO_WM40541</name>
</gene>
<dbReference type="InterPro" id="IPR000531">
    <property type="entry name" value="Beta-barrel_TonB"/>
</dbReference>
<dbReference type="SUPFAM" id="SSF49464">
    <property type="entry name" value="Carboxypeptidase regulatory domain-like"/>
    <property type="match status" value="1"/>
</dbReference>
<dbReference type="GO" id="GO:0009279">
    <property type="term" value="C:cell outer membrane"/>
    <property type="evidence" value="ECO:0007669"/>
    <property type="project" value="UniProtKB-SubCell"/>
</dbReference>
<evidence type="ECO:0000313" key="17">
    <source>
        <dbReference type="EMBL" id="CAA6813848.1"/>
    </source>
</evidence>
<evidence type="ECO:0000259" key="15">
    <source>
        <dbReference type="Pfam" id="PF00593"/>
    </source>
</evidence>
<dbReference type="GO" id="GO:0015344">
    <property type="term" value="F:siderophore uptake transmembrane transporter activity"/>
    <property type="evidence" value="ECO:0007669"/>
    <property type="project" value="TreeGrafter"/>
</dbReference>
<dbReference type="Pfam" id="PF13715">
    <property type="entry name" value="CarbopepD_reg_2"/>
    <property type="match status" value="1"/>
</dbReference>
<keyword evidence="11 12" id="KW-0998">Cell outer membrane</keyword>
<dbReference type="InterPro" id="IPR039426">
    <property type="entry name" value="TonB-dep_rcpt-like"/>
</dbReference>
<keyword evidence="5 12" id="KW-0812">Transmembrane</keyword>
<dbReference type="PANTHER" id="PTHR32552">
    <property type="entry name" value="FERRICHROME IRON RECEPTOR-RELATED"/>
    <property type="match status" value="1"/>
</dbReference>
<name>A0A6S6TB81_9BACT</name>
<dbReference type="PANTHER" id="PTHR32552:SF68">
    <property type="entry name" value="FERRICHROME OUTER MEMBRANE TRANSPORTER_PHAGE RECEPTOR"/>
    <property type="match status" value="1"/>
</dbReference>
<keyword evidence="3 12" id="KW-1134">Transmembrane beta strand</keyword>
<keyword evidence="9 13" id="KW-0798">TonB box</keyword>
<evidence type="ECO:0000256" key="6">
    <source>
        <dbReference type="ARBA" id="ARBA00022729"/>
    </source>
</evidence>
<dbReference type="InterPro" id="IPR008969">
    <property type="entry name" value="CarboxyPept-like_regulatory"/>
</dbReference>
<feature type="domain" description="TonB-dependent receptor plug" evidence="16">
    <location>
        <begin position="121"/>
        <end position="229"/>
    </location>
</feature>
<keyword evidence="7" id="KW-0408">Iron</keyword>
<keyword evidence="17" id="KW-0675">Receptor</keyword>
<evidence type="ECO:0000256" key="8">
    <source>
        <dbReference type="ARBA" id="ARBA00023065"/>
    </source>
</evidence>
<keyword evidence="10 12" id="KW-0472">Membrane</keyword>
<dbReference type="SUPFAM" id="SSF56935">
    <property type="entry name" value="Porins"/>
    <property type="match status" value="1"/>
</dbReference>
<evidence type="ECO:0000259" key="16">
    <source>
        <dbReference type="Pfam" id="PF07715"/>
    </source>
</evidence>
<accession>A0A6S6TB81</accession>
<dbReference type="Pfam" id="PF07715">
    <property type="entry name" value="Plug"/>
    <property type="match status" value="1"/>
</dbReference>
<organism evidence="17">
    <name type="scientific">uncultured Aureispira sp</name>
    <dbReference type="NCBI Taxonomy" id="1331704"/>
    <lineage>
        <taxon>Bacteria</taxon>
        <taxon>Pseudomonadati</taxon>
        <taxon>Bacteroidota</taxon>
        <taxon>Saprospiria</taxon>
        <taxon>Saprospirales</taxon>
        <taxon>Saprospiraceae</taxon>
        <taxon>Aureispira</taxon>
        <taxon>environmental samples</taxon>
    </lineage>
</organism>
<comment type="subcellular location">
    <subcellularLocation>
        <location evidence="1 12">Cell outer membrane</location>
        <topology evidence="1 12">Multi-pass membrane protein</topology>
    </subcellularLocation>
</comment>
<dbReference type="PROSITE" id="PS52016">
    <property type="entry name" value="TONB_DEPENDENT_REC_3"/>
    <property type="match status" value="1"/>
</dbReference>
<sequence length="889" mass="98094">MKKLITISLWAFIQVVVYAQGTITGTLLDAETNEGLISANVMLKETATTTGAITDFDGKFTLSNIPEGEQTLVISYLGYETTEKVITVVSGETLELGNLMIKSSSVGITEINVVASIAIDRKTPVAVSSINAETIENKLGNQEFPEILRATPSVYVTKSGGGFGDARINIRGFDQRNIAVMINGIPINDMENGAVYWSNWSGLSEVTRTMQVQRGLGASRLAISSIGGTMNIITKTTDQKAGGAFSVAYGNDNYLRASLTLSTGKIKGDWAFTFSGAYTRGDGYVDGTQFQGGSYFASISKGFGDKHQLVFTAIGALQRHGQRSSRESLITYDSTYSQKYNSDWGYRDGEVYNIRENFYHKPQISLNHYWSINDKLTLSSSAYASFGRGAGTGDRGSIDGKGTWGYRDSDGQIRVEDIVNWNKGTDNISGLPSTGKYSDPTYGIVAGENDGLIKRASFNSHDWYGLLSNLTANLSKQFMVSGGIDVRYYRGQHYRQIEDLMGAAYWLDSRDVNAQDDVVDLNGDGTIDSKETGALKQEGDKIHYHNDGVVSWQGVFAQAEYTSSFGLNAFISGALSNSGYQRMDYFQYTGDDQRTSMYNFLGYTIKGGANYNINKNHNVFVNTGYFSRAPTFDVVFPTFNNDANPDAKNEDVFGLELGYGLRYSKVSANLNLYHTRWMNKALFKRYQDAQGNDLNANIAGLNAIHQGIELDVNATPVKGLNLRGMVSFGDWKWSNNVDASIADDNNVVIDTLKIYAEGLKVGDSPQTTLGFGAEYNFAFGLSLDADYWHCWDLYADFDPSRQTNVNQIGVQALKLPSYGLLDLGVSYKIKIKKIGLKLRFNMNNVLDTKYIAEADNNYDPNTDYNTLLQNARGFYGFGRTWNVSLKFTF</sequence>
<evidence type="ECO:0000256" key="12">
    <source>
        <dbReference type="PROSITE-ProRule" id="PRU01360"/>
    </source>
</evidence>
<feature type="signal peptide" evidence="14">
    <location>
        <begin position="1"/>
        <end position="19"/>
    </location>
</feature>
<evidence type="ECO:0000256" key="11">
    <source>
        <dbReference type="ARBA" id="ARBA00023237"/>
    </source>
</evidence>
<comment type="similarity">
    <text evidence="12 13">Belongs to the TonB-dependent receptor family.</text>
</comment>
<dbReference type="InterPro" id="IPR012910">
    <property type="entry name" value="Plug_dom"/>
</dbReference>
<keyword evidence="6 14" id="KW-0732">Signal</keyword>
<feature type="chain" id="PRO_5027952605" evidence="14">
    <location>
        <begin position="20"/>
        <end position="889"/>
    </location>
</feature>
<feature type="domain" description="TonB-dependent receptor-like beta-barrel" evidence="15">
    <location>
        <begin position="366"/>
        <end position="845"/>
    </location>
</feature>
<keyword evidence="4" id="KW-0410">Iron transport</keyword>
<dbReference type="AlphaFoldDB" id="A0A6S6TB81"/>
<dbReference type="EMBL" id="CACVAQ010000209">
    <property type="protein sequence ID" value="CAA6813848.1"/>
    <property type="molecule type" value="Genomic_DNA"/>
</dbReference>
<evidence type="ECO:0000256" key="3">
    <source>
        <dbReference type="ARBA" id="ARBA00022452"/>
    </source>
</evidence>
<dbReference type="Gene3D" id="2.60.40.1120">
    <property type="entry name" value="Carboxypeptidase-like, regulatory domain"/>
    <property type="match status" value="1"/>
</dbReference>
<dbReference type="Gene3D" id="2.170.130.10">
    <property type="entry name" value="TonB-dependent receptor, plug domain"/>
    <property type="match status" value="1"/>
</dbReference>
<dbReference type="InterPro" id="IPR036942">
    <property type="entry name" value="Beta-barrel_TonB_sf"/>
</dbReference>
<keyword evidence="8" id="KW-0406">Ion transport</keyword>
<evidence type="ECO:0000256" key="13">
    <source>
        <dbReference type="RuleBase" id="RU003357"/>
    </source>
</evidence>
<dbReference type="InterPro" id="IPR037066">
    <property type="entry name" value="Plug_dom_sf"/>
</dbReference>